<evidence type="ECO:0000256" key="1">
    <source>
        <dbReference type="SAM" id="SignalP"/>
    </source>
</evidence>
<evidence type="ECO:0000313" key="2">
    <source>
        <dbReference type="EMBL" id="MDO7020755.1"/>
    </source>
</evidence>
<protein>
    <submittedName>
        <fullName evidence="2">YdjY domain-containing protein</fullName>
    </submittedName>
</protein>
<dbReference type="PROSITE" id="PS51257">
    <property type="entry name" value="PROKAR_LIPOPROTEIN"/>
    <property type="match status" value="1"/>
</dbReference>
<dbReference type="EMBL" id="JAUPBM010000098">
    <property type="protein sequence ID" value="MDO7020755.1"/>
    <property type="molecule type" value="Genomic_DNA"/>
</dbReference>
<proteinExistence type="predicted"/>
<dbReference type="RefSeq" id="WP_020005943.1">
    <property type="nucleotide sequence ID" value="NZ_JAUPBL010000003.1"/>
</dbReference>
<accession>A0ABT8YYW4</accession>
<dbReference type="InterPro" id="IPR047750">
    <property type="entry name" value="YdjY-like"/>
</dbReference>
<feature type="signal peptide" evidence="1">
    <location>
        <begin position="1"/>
        <end position="24"/>
    </location>
</feature>
<keyword evidence="3" id="KW-1185">Reference proteome</keyword>
<dbReference type="Proteomes" id="UP001175147">
    <property type="component" value="Unassembled WGS sequence"/>
</dbReference>
<gene>
    <name evidence="2" type="ORF">Q5M86_08205</name>
</gene>
<reference evidence="2" key="1">
    <citation type="submission" date="2023-07" db="EMBL/GenBank/DDBJ databases">
        <title>Mucosal microbiota of week-old chicken and adult hens.</title>
        <authorList>
            <person name="Volf J."/>
            <person name="Karasova D."/>
            <person name="Crhanova M."/>
            <person name="Faldynova M."/>
            <person name="Prikrylova H."/>
            <person name="Zeman M."/>
            <person name="Babak V."/>
            <person name="Rajova J."/>
            <person name="Rychlik I."/>
        </authorList>
    </citation>
    <scope>NUCLEOTIDE SEQUENCE</scope>
    <source>
        <strain evidence="2">ET902</strain>
    </source>
</reference>
<feature type="chain" id="PRO_5046194648" evidence="1">
    <location>
        <begin position="25"/>
        <end position="233"/>
    </location>
</feature>
<evidence type="ECO:0000313" key="3">
    <source>
        <dbReference type="Proteomes" id="UP001175147"/>
    </source>
</evidence>
<sequence length="233" mass="25399">MNKKIIIMLCLLSALMLSSCGNKQQSSSVNSNGAELTNSMGSVILRDEGAEPVVIDIEKKEVIIPAEVNGKYFNSPTRHGVVFDRGVNGDKSVLRGLSDEREFYQALIDIGAVAGNNLTMEDMKLEKTVDGQKLDVFVTWDGLGKEIPFSDIIRSDEERPMDIRFGGNFEAAKSKRTGCILCLDSCAVGITSDAAYETGAVEVKKIGRYGREDVLPPDGTRVSVIFRIADNNN</sequence>
<name>A0ABT8YYW4_9SPIR</name>
<dbReference type="NCBIfam" id="NF040466">
    <property type="entry name" value="ydjY_domain"/>
    <property type="match status" value="1"/>
</dbReference>
<comment type="caution">
    <text evidence="2">The sequence shown here is derived from an EMBL/GenBank/DDBJ whole genome shotgun (WGS) entry which is preliminary data.</text>
</comment>
<organism evidence="2 3">
    <name type="scientific">Brachyspira innocens</name>
    <dbReference type="NCBI Taxonomy" id="13264"/>
    <lineage>
        <taxon>Bacteria</taxon>
        <taxon>Pseudomonadati</taxon>
        <taxon>Spirochaetota</taxon>
        <taxon>Spirochaetia</taxon>
        <taxon>Brachyspirales</taxon>
        <taxon>Brachyspiraceae</taxon>
        <taxon>Brachyspira</taxon>
    </lineage>
</organism>
<keyword evidence="1" id="KW-0732">Signal</keyword>